<dbReference type="InterPro" id="IPR005625">
    <property type="entry name" value="PepSY-ass_TM"/>
</dbReference>
<feature type="transmembrane region" description="Helical" evidence="1">
    <location>
        <begin position="175"/>
        <end position="201"/>
    </location>
</feature>
<feature type="transmembrane region" description="Helical" evidence="1">
    <location>
        <begin position="6"/>
        <end position="28"/>
    </location>
</feature>
<protein>
    <submittedName>
        <fullName evidence="2">PepSY domain-containing protein</fullName>
    </submittedName>
</protein>
<evidence type="ECO:0000313" key="2">
    <source>
        <dbReference type="EMBL" id="MBB2161251.1"/>
    </source>
</evidence>
<feature type="transmembrane region" description="Helical" evidence="1">
    <location>
        <begin position="131"/>
        <end position="155"/>
    </location>
</feature>
<evidence type="ECO:0000313" key="3">
    <source>
        <dbReference type="Proteomes" id="UP000589085"/>
    </source>
</evidence>
<keyword evidence="1" id="KW-1133">Transmembrane helix</keyword>
<dbReference type="Proteomes" id="UP000589085">
    <property type="component" value="Unassembled WGS sequence"/>
</dbReference>
<dbReference type="PANTHER" id="PTHR34219">
    <property type="entry name" value="IRON-REGULATED INNER MEMBRANE PROTEIN-RELATED"/>
    <property type="match status" value="1"/>
</dbReference>
<accession>A0A7W4IE62</accession>
<feature type="transmembrane region" description="Helical" evidence="1">
    <location>
        <begin position="399"/>
        <end position="417"/>
    </location>
</feature>
<feature type="transmembrane region" description="Helical" evidence="1">
    <location>
        <begin position="450"/>
        <end position="467"/>
    </location>
</feature>
<organism evidence="2 3">
    <name type="scientific">Gluconacetobacter sacchari</name>
    <dbReference type="NCBI Taxonomy" id="92759"/>
    <lineage>
        <taxon>Bacteria</taxon>
        <taxon>Pseudomonadati</taxon>
        <taxon>Pseudomonadota</taxon>
        <taxon>Alphaproteobacteria</taxon>
        <taxon>Acetobacterales</taxon>
        <taxon>Acetobacteraceae</taxon>
        <taxon>Gluconacetobacter</taxon>
    </lineage>
</organism>
<name>A0A7W4IE62_9PROT</name>
<feature type="transmembrane region" description="Helical" evidence="1">
    <location>
        <begin position="367"/>
        <end position="387"/>
    </location>
</feature>
<feature type="transmembrane region" description="Helical" evidence="1">
    <location>
        <begin position="305"/>
        <end position="322"/>
    </location>
</feature>
<reference evidence="2 3" key="1">
    <citation type="submission" date="2020-04" db="EMBL/GenBank/DDBJ databases">
        <title>Description of novel Gluconacetobacter.</title>
        <authorList>
            <person name="Sombolestani A."/>
        </authorList>
    </citation>
    <scope>NUCLEOTIDE SEQUENCE [LARGE SCALE GENOMIC DNA]</scope>
    <source>
        <strain evidence="2 3">LMG 19747</strain>
    </source>
</reference>
<keyword evidence="1" id="KW-0472">Membrane</keyword>
<dbReference type="AlphaFoldDB" id="A0A7W4IE62"/>
<keyword evidence="1" id="KW-0812">Transmembrane</keyword>
<proteinExistence type="predicted"/>
<comment type="caution">
    <text evidence="2">The sequence shown here is derived from an EMBL/GenBank/DDBJ whole genome shotgun (WGS) entry which is preliminary data.</text>
</comment>
<evidence type="ECO:0000256" key="1">
    <source>
        <dbReference type="SAM" id="Phobius"/>
    </source>
</evidence>
<feature type="transmembrane region" description="Helical" evidence="1">
    <location>
        <begin position="328"/>
        <end position="347"/>
    </location>
</feature>
<dbReference type="EMBL" id="JABEQJ010000018">
    <property type="protein sequence ID" value="MBB2161251.1"/>
    <property type="molecule type" value="Genomic_DNA"/>
</dbReference>
<dbReference type="Pfam" id="PF03929">
    <property type="entry name" value="PepSY_TM"/>
    <property type="match status" value="1"/>
</dbReference>
<feature type="transmembrane region" description="Helical" evidence="1">
    <location>
        <begin position="424"/>
        <end position="444"/>
    </location>
</feature>
<dbReference type="PANTHER" id="PTHR34219:SF4">
    <property type="entry name" value="PEPSY DOMAIN-CONTAINING PROTEIN"/>
    <property type="match status" value="1"/>
</dbReference>
<gene>
    <name evidence="2" type="ORF">HLH48_13905</name>
</gene>
<sequence length="477" mass="51522">MTWLHDWTGILTGWVLLAIVLSGTLSVFRSEINVWMRPELAGRTADPVRATIAAIDWLHDHAPRSPAWYLTAANPRAPFTWAVWQQPDGPFVQHALDPASGAPDTIRDTLGGEFFYRFHFELQIPYPFGRLVAAVAAMALVLALVTGIVAHRRFFADFFTFRPHKGQRSWLDAHNLLGVTVLPFHLVIAFSGAVTLASLLLPWGILSAYRGAPAQFQDALSPAMAARPATGTPGTLAPMEPILHEAARRFGPDGIGQIYVYNPGDAAATLIAIGGNGRHVGFDSHVLRFDGTTGRILADYREHRPMISTFATLYGLHVARFAPPLTRWLYFVCGLLLAAVIASGLRLRTLRRRRQGKSTEAVERLNAGMIAGIPVAFAGYFLANRLLPATLPDRAGHEVQAVFTLWGLMLVLAAALPSATGWRVLSVLAMLALGGVAGFSAPWLNGIDQGAAIVAILLAAGFGYAASRRPAPGGRAR</sequence>